<protein>
    <recommendedName>
        <fullName evidence="2">DUF7704 domain-containing protein</fullName>
    </recommendedName>
</protein>
<evidence type="ECO:0000313" key="4">
    <source>
        <dbReference type="Proteomes" id="UP001285441"/>
    </source>
</evidence>
<feature type="domain" description="DUF7704" evidence="2">
    <location>
        <begin position="12"/>
        <end position="149"/>
    </location>
</feature>
<organism evidence="3 4">
    <name type="scientific">Podospora didyma</name>
    <dbReference type="NCBI Taxonomy" id="330526"/>
    <lineage>
        <taxon>Eukaryota</taxon>
        <taxon>Fungi</taxon>
        <taxon>Dikarya</taxon>
        <taxon>Ascomycota</taxon>
        <taxon>Pezizomycotina</taxon>
        <taxon>Sordariomycetes</taxon>
        <taxon>Sordariomycetidae</taxon>
        <taxon>Sordariales</taxon>
        <taxon>Podosporaceae</taxon>
        <taxon>Podospora</taxon>
    </lineage>
</organism>
<gene>
    <name evidence="3" type="ORF">B0H63DRAFT_557666</name>
</gene>
<dbReference type="InterPro" id="IPR056121">
    <property type="entry name" value="DUF7704"/>
</dbReference>
<keyword evidence="1" id="KW-0812">Transmembrane</keyword>
<dbReference type="Proteomes" id="UP001285441">
    <property type="component" value="Unassembled WGS sequence"/>
</dbReference>
<evidence type="ECO:0000313" key="3">
    <source>
        <dbReference type="EMBL" id="KAK3390756.1"/>
    </source>
</evidence>
<keyword evidence="1" id="KW-1133">Transmembrane helix</keyword>
<reference evidence="3" key="2">
    <citation type="submission" date="2023-06" db="EMBL/GenBank/DDBJ databases">
        <authorList>
            <consortium name="Lawrence Berkeley National Laboratory"/>
            <person name="Haridas S."/>
            <person name="Hensen N."/>
            <person name="Bonometti L."/>
            <person name="Westerberg I."/>
            <person name="Brannstrom I.O."/>
            <person name="Guillou S."/>
            <person name="Cros-Aarteil S."/>
            <person name="Calhoun S."/>
            <person name="Kuo A."/>
            <person name="Mondo S."/>
            <person name="Pangilinan J."/>
            <person name="Riley R."/>
            <person name="LaButti K."/>
            <person name="Andreopoulos B."/>
            <person name="Lipzen A."/>
            <person name="Chen C."/>
            <person name="Yanf M."/>
            <person name="Daum C."/>
            <person name="Ng V."/>
            <person name="Clum A."/>
            <person name="Steindorff A."/>
            <person name="Ohm R."/>
            <person name="Martin F."/>
            <person name="Silar P."/>
            <person name="Natvig D."/>
            <person name="Lalanne C."/>
            <person name="Gautier V."/>
            <person name="Ament-velasquez S.L."/>
            <person name="Kruys A."/>
            <person name="Hutchinson M.I."/>
            <person name="Powell A.J."/>
            <person name="Barry K."/>
            <person name="Miller A.N."/>
            <person name="Grigoriev I.V."/>
            <person name="Debuchy R."/>
            <person name="Gladieux P."/>
            <person name="Thoren M.H."/>
            <person name="Johannesson H."/>
        </authorList>
    </citation>
    <scope>NUCLEOTIDE SEQUENCE</scope>
    <source>
        <strain evidence="3">CBS 232.78</strain>
    </source>
</reference>
<keyword evidence="1" id="KW-0472">Membrane</keyword>
<sequence>MALSANHISAKAAVPFFMRFTLTVLEPLFAVNGTILTLFGQSAYTSGVTRNGVPYYADAQFLYTQLGSLWLVMAFHEAVVLNLVDDLRVWRLLSAGWLISDVFYHLSAAQAVGGWDKFFTLSEWSSFEVACVVTALAPALMRICIVFGVSLNKSDGGVAASSAKKVK</sequence>
<feature type="transmembrane region" description="Helical" evidence="1">
    <location>
        <begin position="96"/>
        <end position="115"/>
    </location>
</feature>
<evidence type="ECO:0000256" key="1">
    <source>
        <dbReference type="SAM" id="Phobius"/>
    </source>
</evidence>
<dbReference type="PANTHER" id="PTHR37019:SF1">
    <property type="entry name" value="EXPERA DOMAIN-CONTAINING PROTEIN"/>
    <property type="match status" value="1"/>
</dbReference>
<accession>A0AAE0U4K9</accession>
<feature type="transmembrane region" description="Helical" evidence="1">
    <location>
        <begin position="20"/>
        <end position="41"/>
    </location>
</feature>
<dbReference type="EMBL" id="JAULSW010000002">
    <property type="protein sequence ID" value="KAK3390756.1"/>
    <property type="molecule type" value="Genomic_DNA"/>
</dbReference>
<reference evidence="3" key="1">
    <citation type="journal article" date="2023" name="Mol. Phylogenet. Evol.">
        <title>Genome-scale phylogeny and comparative genomics of the fungal order Sordariales.</title>
        <authorList>
            <person name="Hensen N."/>
            <person name="Bonometti L."/>
            <person name="Westerberg I."/>
            <person name="Brannstrom I.O."/>
            <person name="Guillou S."/>
            <person name="Cros-Aarteil S."/>
            <person name="Calhoun S."/>
            <person name="Haridas S."/>
            <person name="Kuo A."/>
            <person name="Mondo S."/>
            <person name="Pangilinan J."/>
            <person name="Riley R."/>
            <person name="LaButti K."/>
            <person name="Andreopoulos B."/>
            <person name="Lipzen A."/>
            <person name="Chen C."/>
            <person name="Yan M."/>
            <person name="Daum C."/>
            <person name="Ng V."/>
            <person name="Clum A."/>
            <person name="Steindorff A."/>
            <person name="Ohm R.A."/>
            <person name="Martin F."/>
            <person name="Silar P."/>
            <person name="Natvig D.O."/>
            <person name="Lalanne C."/>
            <person name="Gautier V."/>
            <person name="Ament-Velasquez S.L."/>
            <person name="Kruys A."/>
            <person name="Hutchinson M.I."/>
            <person name="Powell A.J."/>
            <person name="Barry K."/>
            <person name="Miller A.N."/>
            <person name="Grigoriev I.V."/>
            <person name="Debuchy R."/>
            <person name="Gladieux P."/>
            <person name="Hiltunen Thoren M."/>
            <person name="Johannesson H."/>
        </authorList>
    </citation>
    <scope>NUCLEOTIDE SEQUENCE</scope>
    <source>
        <strain evidence="3">CBS 232.78</strain>
    </source>
</reference>
<comment type="caution">
    <text evidence="3">The sequence shown here is derived from an EMBL/GenBank/DDBJ whole genome shotgun (WGS) entry which is preliminary data.</text>
</comment>
<dbReference type="Pfam" id="PF24803">
    <property type="entry name" value="DUF7704"/>
    <property type="match status" value="1"/>
</dbReference>
<proteinExistence type="predicted"/>
<name>A0AAE0U4K9_9PEZI</name>
<dbReference type="AlphaFoldDB" id="A0AAE0U4K9"/>
<evidence type="ECO:0000259" key="2">
    <source>
        <dbReference type="Pfam" id="PF24803"/>
    </source>
</evidence>
<feature type="transmembrane region" description="Helical" evidence="1">
    <location>
        <begin position="127"/>
        <end position="149"/>
    </location>
</feature>
<keyword evidence="4" id="KW-1185">Reference proteome</keyword>
<dbReference type="PANTHER" id="PTHR37019">
    <property type="entry name" value="CHROMOSOME 1, WHOLE GENOME SHOTGUN SEQUENCE"/>
    <property type="match status" value="1"/>
</dbReference>
<feature type="transmembrane region" description="Helical" evidence="1">
    <location>
        <begin position="61"/>
        <end position="84"/>
    </location>
</feature>